<organism evidence="1 2">
    <name type="scientific">Rubritalea tangerina</name>
    <dbReference type="NCBI Taxonomy" id="430798"/>
    <lineage>
        <taxon>Bacteria</taxon>
        <taxon>Pseudomonadati</taxon>
        <taxon>Verrucomicrobiota</taxon>
        <taxon>Verrucomicrobiia</taxon>
        <taxon>Verrucomicrobiales</taxon>
        <taxon>Rubritaleaceae</taxon>
        <taxon>Rubritalea</taxon>
    </lineage>
</organism>
<dbReference type="InterPro" id="IPR021866">
    <property type="entry name" value="SpoIIAA-like"/>
</dbReference>
<name>A0ABW4Z721_9BACT</name>
<accession>A0ABW4Z721</accession>
<dbReference type="RefSeq" id="WP_377091286.1">
    <property type="nucleotide sequence ID" value="NZ_JBHSJL010000014.1"/>
</dbReference>
<comment type="caution">
    <text evidence="1">The sequence shown here is derived from an EMBL/GenBank/DDBJ whole genome shotgun (WGS) entry which is preliminary data.</text>
</comment>
<reference evidence="2" key="1">
    <citation type="journal article" date="2019" name="Int. J. Syst. Evol. Microbiol.">
        <title>The Global Catalogue of Microorganisms (GCM) 10K type strain sequencing project: providing services to taxonomists for standard genome sequencing and annotation.</title>
        <authorList>
            <consortium name="The Broad Institute Genomics Platform"/>
            <consortium name="The Broad Institute Genome Sequencing Center for Infectious Disease"/>
            <person name="Wu L."/>
            <person name="Ma J."/>
        </authorList>
    </citation>
    <scope>NUCLEOTIDE SEQUENCE [LARGE SCALE GENOMIC DNA]</scope>
    <source>
        <strain evidence="2">CCUG 57942</strain>
    </source>
</reference>
<protein>
    <submittedName>
        <fullName evidence="1">STAS/SEC14 domain-containing protein</fullName>
    </submittedName>
</protein>
<gene>
    <name evidence="1" type="ORF">ACFSW8_00395</name>
</gene>
<dbReference type="Proteomes" id="UP001597389">
    <property type="component" value="Unassembled WGS sequence"/>
</dbReference>
<dbReference type="Gene3D" id="3.40.50.10600">
    <property type="entry name" value="SpoIIaa-like domains"/>
    <property type="match status" value="1"/>
</dbReference>
<dbReference type="EMBL" id="JBHUJB010000005">
    <property type="protein sequence ID" value="MFD2157351.1"/>
    <property type="molecule type" value="Genomic_DNA"/>
</dbReference>
<dbReference type="InterPro" id="IPR036513">
    <property type="entry name" value="STAS_dom_sf"/>
</dbReference>
<proteinExistence type="predicted"/>
<dbReference type="SUPFAM" id="SSF52091">
    <property type="entry name" value="SpoIIaa-like"/>
    <property type="match status" value="1"/>
</dbReference>
<keyword evidence="2" id="KW-1185">Reference proteome</keyword>
<evidence type="ECO:0000313" key="1">
    <source>
        <dbReference type="EMBL" id="MFD2157351.1"/>
    </source>
</evidence>
<evidence type="ECO:0000313" key="2">
    <source>
        <dbReference type="Proteomes" id="UP001597389"/>
    </source>
</evidence>
<dbReference type="InterPro" id="IPR038396">
    <property type="entry name" value="SpoIIAA-like_sf"/>
</dbReference>
<dbReference type="Pfam" id="PF11964">
    <property type="entry name" value="SpoIIAA-like"/>
    <property type="match status" value="1"/>
</dbReference>
<sequence>MIIKLPASEGRCLGYEISGKIGPDQERLWIADMEAALEMHAKVCVLLVLDDGAGWGVNAGIDDIKWVFTHMSKLDRIAVVSDEKIWKWLVTVDSHFAKLVGIHEKHFTHAQLEEAWEWLKGSD</sequence>